<dbReference type="Proteomes" id="UP000252707">
    <property type="component" value="Unassembled WGS sequence"/>
</dbReference>
<dbReference type="EMBL" id="QPJY01000017">
    <property type="protein sequence ID" value="RCX23921.1"/>
    <property type="molecule type" value="Genomic_DNA"/>
</dbReference>
<reference evidence="1 2" key="1">
    <citation type="submission" date="2018-07" db="EMBL/GenBank/DDBJ databases">
        <title>Genomic Encyclopedia of Type Strains, Phase IV (KMG-IV): sequencing the most valuable type-strain genomes for metagenomic binning, comparative biology and taxonomic classification.</title>
        <authorList>
            <person name="Goeker M."/>
        </authorList>
    </citation>
    <scope>NUCLEOTIDE SEQUENCE [LARGE SCALE GENOMIC DNA]</scope>
    <source>
        <strain evidence="1 2">DSM 26407</strain>
    </source>
</reference>
<name>A0A369BRA7_9GAMM</name>
<evidence type="ECO:0000313" key="1">
    <source>
        <dbReference type="EMBL" id="RCX23921.1"/>
    </source>
</evidence>
<gene>
    <name evidence="1" type="ORF">DFQ59_11747</name>
</gene>
<dbReference type="AlphaFoldDB" id="A0A369BRA7"/>
<dbReference type="OrthoDB" id="5600861at2"/>
<sequence>MSIDPVVPRGESLRRALAWIAEQGRCDAAVVEAAALRFDLAPRDEEFLLRQLVHHEGVGSPERDA</sequence>
<organism evidence="1 2">
    <name type="scientific">Thioalbus denitrificans</name>
    <dbReference type="NCBI Taxonomy" id="547122"/>
    <lineage>
        <taxon>Bacteria</taxon>
        <taxon>Pseudomonadati</taxon>
        <taxon>Pseudomonadota</taxon>
        <taxon>Gammaproteobacteria</taxon>
        <taxon>Chromatiales</taxon>
        <taxon>Ectothiorhodospiraceae</taxon>
        <taxon>Thioalbus</taxon>
    </lineage>
</organism>
<accession>A0A369BRA7</accession>
<comment type="caution">
    <text evidence="1">The sequence shown here is derived from an EMBL/GenBank/DDBJ whole genome shotgun (WGS) entry which is preliminary data.</text>
</comment>
<keyword evidence="2" id="KW-1185">Reference proteome</keyword>
<proteinExistence type="predicted"/>
<evidence type="ECO:0000313" key="2">
    <source>
        <dbReference type="Proteomes" id="UP000252707"/>
    </source>
</evidence>
<dbReference type="RefSeq" id="WP_114281283.1">
    <property type="nucleotide sequence ID" value="NZ_QPJY01000017.1"/>
</dbReference>
<protein>
    <submittedName>
        <fullName evidence="1">Uncharacterized protein</fullName>
    </submittedName>
</protein>